<reference evidence="3" key="1">
    <citation type="submission" date="2021-01" db="EMBL/GenBank/DDBJ databases">
        <authorList>
            <person name="Corre E."/>
            <person name="Pelletier E."/>
            <person name="Niang G."/>
            <person name="Scheremetjew M."/>
            <person name="Finn R."/>
            <person name="Kale V."/>
            <person name="Holt S."/>
            <person name="Cochrane G."/>
            <person name="Meng A."/>
            <person name="Brown T."/>
            <person name="Cohen L."/>
        </authorList>
    </citation>
    <scope>NUCLEOTIDE SEQUENCE</scope>
    <source>
        <strain evidence="3">CCMP1374</strain>
    </source>
</reference>
<keyword evidence="2" id="KW-0812">Transmembrane</keyword>
<dbReference type="EMBL" id="HBEP01025848">
    <property type="protein sequence ID" value="CAD8498043.1"/>
    <property type="molecule type" value="Transcribed_RNA"/>
</dbReference>
<proteinExistence type="predicted"/>
<name>A0A7S0HU94_9EUKA</name>
<feature type="region of interest" description="Disordered" evidence="1">
    <location>
        <begin position="290"/>
        <end position="319"/>
    </location>
</feature>
<gene>
    <name evidence="3" type="ORF">PANT1444_LOCUS14701</name>
</gene>
<evidence type="ECO:0000313" key="3">
    <source>
        <dbReference type="EMBL" id="CAD8498043.1"/>
    </source>
</evidence>
<keyword evidence="2" id="KW-0472">Membrane</keyword>
<evidence type="ECO:0000256" key="1">
    <source>
        <dbReference type="SAM" id="MobiDB-lite"/>
    </source>
</evidence>
<accession>A0A7S0HU94</accession>
<feature type="transmembrane region" description="Helical" evidence="2">
    <location>
        <begin position="356"/>
        <end position="378"/>
    </location>
</feature>
<evidence type="ECO:0000256" key="2">
    <source>
        <dbReference type="SAM" id="Phobius"/>
    </source>
</evidence>
<dbReference type="AlphaFoldDB" id="A0A7S0HU94"/>
<sequence>MPSLDANSFLHMQQAMYCNSDQAKLNAKQIIDNKMKTSGLSSASSLPNAQLVECLCQSSWDLNDPSFAMAMTAMSGGDMDPAALFDKIEVMLPLMGSASNLCSPTCKVAIQAYISAATEMDTAAYTQAGLSQEVAAIAGMADTAQEVECLCAFDLTSMLHDLKPLLLQAMALSKQAAAASQQPALLGQDGHGQYQPALLGQDGHGQYQGQGQGQGPGIGRRLEGLPSSKADIATMLADEQSAVGGMFDSQSAMLGSIAAMYIVKKATSPGGMCPSICTAGSGGAPPASNCDVPLHGKGGGGEGSPAPPSDKAGKGGKGEALSSSLLSIEAKKAEYSKSQALGTSACPGGGGGGGDATAAAVIFALLFVASSTAAFYFYRKAELGGRAKTAQAAISNAQAGSEATIWRIDPLSPAQGADNLRPPQQM</sequence>
<keyword evidence="2" id="KW-1133">Transmembrane helix</keyword>
<organism evidence="3">
    <name type="scientific">Phaeocystis antarctica</name>
    <dbReference type="NCBI Taxonomy" id="33657"/>
    <lineage>
        <taxon>Eukaryota</taxon>
        <taxon>Haptista</taxon>
        <taxon>Haptophyta</taxon>
        <taxon>Prymnesiophyceae</taxon>
        <taxon>Phaeocystales</taxon>
        <taxon>Phaeocystaceae</taxon>
        <taxon>Phaeocystis</taxon>
    </lineage>
</organism>
<protein>
    <submittedName>
        <fullName evidence="3">Uncharacterized protein</fullName>
    </submittedName>
</protein>